<feature type="compositionally biased region" description="Polar residues" evidence="1">
    <location>
        <begin position="25"/>
        <end position="37"/>
    </location>
</feature>
<sequence length="108" mass="12220">MMPPFVFVARFALCAGKNRALYESDTAQQRTQPINTTRRPRPSGEEREEGDVDGRVRPRSTEHPHWGAPYLPLPGHREWVGMESHGDGVFRGQQGMYHIISSGSHHTI</sequence>
<organism evidence="2">
    <name type="scientific">Eutreptiella gymnastica</name>
    <dbReference type="NCBI Taxonomy" id="73025"/>
    <lineage>
        <taxon>Eukaryota</taxon>
        <taxon>Discoba</taxon>
        <taxon>Euglenozoa</taxon>
        <taxon>Euglenida</taxon>
        <taxon>Spirocuta</taxon>
        <taxon>Euglenophyceae</taxon>
        <taxon>Eutreptiales</taxon>
        <taxon>Eutreptiaceae</taxon>
        <taxon>Eutreptiella</taxon>
    </lineage>
</organism>
<feature type="compositionally biased region" description="Basic and acidic residues" evidence="1">
    <location>
        <begin position="52"/>
        <end position="65"/>
    </location>
</feature>
<name>A0A7S1N8L4_9EUGL</name>
<dbReference type="EMBL" id="HBGA01037870">
    <property type="protein sequence ID" value="CAD9002740.1"/>
    <property type="molecule type" value="Transcribed_RNA"/>
</dbReference>
<evidence type="ECO:0000256" key="1">
    <source>
        <dbReference type="SAM" id="MobiDB-lite"/>
    </source>
</evidence>
<accession>A0A7S1N8L4</accession>
<dbReference type="AlphaFoldDB" id="A0A7S1N8L4"/>
<feature type="region of interest" description="Disordered" evidence="1">
    <location>
        <begin position="22"/>
        <end position="70"/>
    </location>
</feature>
<protein>
    <submittedName>
        <fullName evidence="2">Uncharacterized protein</fullName>
    </submittedName>
</protein>
<evidence type="ECO:0000313" key="2">
    <source>
        <dbReference type="EMBL" id="CAD9002740.1"/>
    </source>
</evidence>
<proteinExistence type="predicted"/>
<gene>
    <name evidence="2" type="ORF">EGYM00392_LOCUS13824</name>
</gene>
<reference evidence="2" key="1">
    <citation type="submission" date="2021-01" db="EMBL/GenBank/DDBJ databases">
        <authorList>
            <person name="Corre E."/>
            <person name="Pelletier E."/>
            <person name="Niang G."/>
            <person name="Scheremetjew M."/>
            <person name="Finn R."/>
            <person name="Kale V."/>
            <person name="Holt S."/>
            <person name="Cochrane G."/>
            <person name="Meng A."/>
            <person name="Brown T."/>
            <person name="Cohen L."/>
        </authorList>
    </citation>
    <scope>NUCLEOTIDE SEQUENCE</scope>
    <source>
        <strain evidence="2">NIES-381</strain>
    </source>
</reference>